<dbReference type="InterPro" id="IPR010071">
    <property type="entry name" value="AA_adenyl_dom"/>
</dbReference>
<evidence type="ECO:0000259" key="5">
    <source>
        <dbReference type="PROSITE" id="PS50075"/>
    </source>
</evidence>
<dbReference type="Gene3D" id="1.10.1200.10">
    <property type="entry name" value="ACP-like"/>
    <property type="match status" value="1"/>
</dbReference>
<dbReference type="SUPFAM" id="SSF56801">
    <property type="entry name" value="Acetyl-CoA synthetase-like"/>
    <property type="match status" value="1"/>
</dbReference>
<dbReference type="CDD" id="cd02142">
    <property type="entry name" value="McbC_SagB-like_oxidoreductase"/>
    <property type="match status" value="1"/>
</dbReference>
<feature type="domain" description="Carrier" evidence="5">
    <location>
        <begin position="704"/>
        <end position="780"/>
    </location>
</feature>
<dbReference type="InterPro" id="IPR020845">
    <property type="entry name" value="AMP-binding_CS"/>
</dbReference>
<keyword evidence="1" id="KW-0596">Phosphopantetheine</keyword>
<feature type="compositionally biased region" description="Basic and acidic residues" evidence="4">
    <location>
        <begin position="387"/>
        <end position="398"/>
    </location>
</feature>
<feature type="compositionally biased region" description="Basic residues" evidence="4">
    <location>
        <begin position="792"/>
        <end position="807"/>
    </location>
</feature>
<keyword evidence="3" id="KW-0436">Ligase</keyword>
<evidence type="ECO:0000313" key="6">
    <source>
        <dbReference type="EMBL" id="MCH6159355.1"/>
    </source>
</evidence>
<feature type="compositionally biased region" description="Basic and acidic residues" evidence="4">
    <location>
        <begin position="342"/>
        <end position="358"/>
    </location>
</feature>
<evidence type="ECO:0000256" key="4">
    <source>
        <dbReference type="SAM" id="MobiDB-lite"/>
    </source>
</evidence>
<dbReference type="Pfam" id="PF00881">
    <property type="entry name" value="Nitroreductase"/>
    <property type="match status" value="1"/>
</dbReference>
<dbReference type="SUPFAM" id="SSF47336">
    <property type="entry name" value="ACP-like"/>
    <property type="match status" value="1"/>
</dbReference>
<organism evidence="6 7">
    <name type="scientific">Streptomyces marispadix</name>
    <dbReference type="NCBI Taxonomy" id="2922868"/>
    <lineage>
        <taxon>Bacteria</taxon>
        <taxon>Bacillati</taxon>
        <taxon>Actinomycetota</taxon>
        <taxon>Actinomycetes</taxon>
        <taxon>Kitasatosporales</taxon>
        <taxon>Streptomycetaceae</taxon>
        <taxon>Streptomyces</taxon>
    </lineage>
</organism>
<dbReference type="InterPro" id="IPR042099">
    <property type="entry name" value="ANL_N_sf"/>
</dbReference>
<dbReference type="InterPro" id="IPR020806">
    <property type="entry name" value="PKS_PP-bd"/>
</dbReference>
<evidence type="ECO:0000256" key="3">
    <source>
        <dbReference type="ARBA" id="ARBA00022598"/>
    </source>
</evidence>
<dbReference type="NCBIfam" id="TIGR01733">
    <property type="entry name" value="AA-adenyl-dom"/>
    <property type="match status" value="1"/>
</dbReference>
<dbReference type="RefSeq" id="WP_241057314.1">
    <property type="nucleotide sequence ID" value="NZ_JAKWJU010000002.1"/>
</dbReference>
<dbReference type="PANTHER" id="PTHR45527">
    <property type="entry name" value="NONRIBOSOMAL PEPTIDE SYNTHETASE"/>
    <property type="match status" value="1"/>
</dbReference>
<dbReference type="PANTHER" id="PTHR45527:SF10">
    <property type="entry name" value="PYOCHELIN SYNTHASE PCHF"/>
    <property type="match status" value="1"/>
</dbReference>
<dbReference type="Gene3D" id="3.30.300.30">
    <property type="match status" value="2"/>
</dbReference>
<comment type="caution">
    <text evidence="6">The sequence shown here is derived from an EMBL/GenBank/DDBJ whole genome shotgun (WGS) entry which is preliminary data.</text>
</comment>
<dbReference type="PROSITE" id="PS00455">
    <property type="entry name" value="AMP_BINDING"/>
    <property type="match status" value="1"/>
</dbReference>
<reference evidence="6" key="1">
    <citation type="submission" date="2022-03" db="EMBL/GenBank/DDBJ databases">
        <authorList>
            <person name="Santos J.D.N."/>
            <person name="Kallscheuer N."/>
            <person name="Jogler C."/>
            <person name="Lage O.M."/>
        </authorList>
    </citation>
    <scope>NUCLEOTIDE SEQUENCE</scope>
    <source>
        <strain evidence="6">M600PL45_2</strain>
    </source>
</reference>
<keyword evidence="7" id="KW-1185">Reference proteome</keyword>
<reference evidence="6" key="2">
    <citation type="journal article" date="2023" name="Int. J. Syst. Evol. Microbiol.">
        <title>Streptomyces marispadix sp. nov., isolated from marine beach sediment of the Northern Coast of Portugal.</title>
        <authorList>
            <person name="dos Santos J.D.N."/>
            <person name="Vitorino I.R."/>
            <person name="Kallscheuer N."/>
            <person name="Srivastava A."/>
            <person name="Krautwurst S."/>
            <person name="Marz M."/>
            <person name="Jogler C."/>
            <person name="Lobo Da Cunha A."/>
            <person name="Catita J."/>
            <person name="Goncalves H."/>
            <person name="Gonzalez I."/>
            <person name="Reyes F."/>
            <person name="Lage O.M."/>
        </authorList>
    </citation>
    <scope>NUCLEOTIDE SEQUENCE</scope>
    <source>
        <strain evidence="6">M600PL45_2</strain>
    </source>
</reference>
<evidence type="ECO:0000256" key="2">
    <source>
        <dbReference type="ARBA" id="ARBA00022553"/>
    </source>
</evidence>
<feature type="region of interest" description="Disordered" evidence="4">
    <location>
        <begin position="341"/>
        <end position="367"/>
    </location>
</feature>
<dbReference type="InterPro" id="IPR000873">
    <property type="entry name" value="AMP-dep_synth/lig_dom"/>
</dbReference>
<dbReference type="Gene3D" id="3.40.109.10">
    <property type="entry name" value="NADH Oxidase"/>
    <property type="match status" value="1"/>
</dbReference>
<feature type="region of interest" description="Disordered" evidence="4">
    <location>
        <begin position="786"/>
        <end position="807"/>
    </location>
</feature>
<sequence length="807" mass="86677">MTEVPVDLDGTGDDSPLPTVQHPDDLAYVLYTSGSTGEPKGVAQSHRSVLNTVADFADRCALTPDDRALGLSALSFDLSVGDLFATLRSGGALVLPEPDALKDPGRWLELMAEHRVTVWNSVPALMRMLVEHVGVPAVWSGAAHPGLEALRVVWFSGDWIPVDLPGRVRTIAPHARVVASGGPTETAIWCVAHEVTDDDADRVSIPYGRPMRNHTIDVLNDRMQPCPVWVTGEMYIGGSGLADGYWRDPERTAESFVTDPASGRRLYRSGDLGRRLPNGEIEILGREDFQVKIRGHRIELGEIEAALLRHDDIRSAAVTPVGESHESARLAAVYVAGSRRAAVADEDRTRTDGTDDKPAPGGHDVYDEALGDVVTDPMKRLEFKARRPGLRTDLEGDAHPLATAAPPTTQEEPTAQEGRSGVPPRRSRRTYGAGQLSLSALGRLLEPLRTEADPGGMLPRRRYASAGALYPVQTYLYVADGRVEGLAGGTYYHDPDGHRLVEVRPGALLDAGIHAPDNQETHRNAAFALFLVARLDAIEPLYGKRARDFSVLEAGLMTQLLDNAAPENGIGLCQVGYFHDTEALHTALELGPSADVVHGMLGGVLTEEPESREGGEGGEGGAEVATARGQSGASATPRGRLADELPGYLAASLPGYMVPATYVEVPELPLTARGKLDRAALRRLAEEAGSAATAAEEGAGGDGGAENETEAAILSVFRAELGASAAITVRDRFFDMGADSVALVRVHRALQAELGREFPLMTMFEHSTIRRLAGFLAGARPEQDTVDEAFARARRRSRRRRPSGRHE</sequence>
<protein>
    <submittedName>
        <fullName evidence="6">Amino acid adenylation domain-containing protein</fullName>
    </submittedName>
</protein>
<name>A0ABS9SSV2_9ACTN</name>
<proteinExistence type="predicted"/>
<feature type="compositionally biased region" description="Low complexity" evidence="4">
    <location>
        <begin position="402"/>
        <end position="424"/>
    </location>
</feature>
<dbReference type="Proteomes" id="UP001166784">
    <property type="component" value="Unassembled WGS sequence"/>
</dbReference>
<dbReference type="InterPro" id="IPR000415">
    <property type="entry name" value="Nitroreductase-like"/>
</dbReference>
<dbReference type="InterPro" id="IPR029479">
    <property type="entry name" value="Nitroreductase"/>
</dbReference>
<dbReference type="Pfam" id="PF00501">
    <property type="entry name" value="AMP-binding"/>
    <property type="match status" value="1"/>
</dbReference>
<accession>A0ABS9SSV2</accession>
<dbReference type="InterPro" id="IPR036736">
    <property type="entry name" value="ACP-like_sf"/>
</dbReference>
<dbReference type="Gene3D" id="3.40.50.12780">
    <property type="entry name" value="N-terminal domain of ligase-like"/>
    <property type="match status" value="1"/>
</dbReference>
<evidence type="ECO:0000256" key="1">
    <source>
        <dbReference type="ARBA" id="ARBA00022450"/>
    </source>
</evidence>
<dbReference type="PROSITE" id="PS50075">
    <property type="entry name" value="CARRIER"/>
    <property type="match status" value="1"/>
</dbReference>
<dbReference type="InterPro" id="IPR009081">
    <property type="entry name" value="PP-bd_ACP"/>
</dbReference>
<feature type="region of interest" description="Disordered" evidence="4">
    <location>
        <begin position="387"/>
        <end position="433"/>
    </location>
</feature>
<dbReference type="Pfam" id="PF00550">
    <property type="entry name" value="PP-binding"/>
    <property type="match status" value="1"/>
</dbReference>
<dbReference type="SUPFAM" id="SSF55469">
    <property type="entry name" value="FMN-dependent nitroreductase-like"/>
    <property type="match status" value="1"/>
</dbReference>
<keyword evidence="2" id="KW-0597">Phosphoprotein</keyword>
<dbReference type="InterPro" id="IPR045851">
    <property type="entry name" value="AMP-bd_C_sf"/>
</dbReference>
<evidence type="ECO:0000313" key="7">
    <source>
        <dbReference type="Proteomes" id="UP001166784"/>
    </source>
</evidence>
<dbReference type="EMBL" id="JAKWJU010000002">
    <property type="protein sequence ID" value="MCH6159355.1"/>
    <property type="molecule type" value="Genomic_DNA"/>
</dbReference>
<feature type="region of interest" description="Disordered" evidence="4">
    <location>
        <begin position="607"/>
        <end position="639"/>
    </location>
</feature>
<dbReference type="SMART" id="SM00823">
    <property type="entry name" value="PKS_PP"/>
    <property type="match status" value="1"/>
</dbReference>
<gene>
    <name evidence="6" type="ORF">MMA15_02655</name>
</gene>